<reference evidence="2" key="2">
    <citation type="submission" date="2021-06" db="EMBL/GenBank/DDBJ databases">
        <authorList>
            <person name="Rogers T.H."/>
            <person name="Ramsay J.P."/>
            <person name="Wang P."/>
            <person name="Terpolilli J."/>
        </authorList>
    </citation>
    <scope>NUCLEOTIDE SEQUENCE [LARGE SCALE GENOMIC DNA]</scope>
    <source>
        <strain evidence="2">WSM5005</strain>
        <plasmid evidence="2">pl2WSM5005</plasmid>
    </source>
</reference>
<evidence type="ECO:0000259" key="1">
    <source>
        <dbReference type="Pfam" id="PF00144"/>
    </source>
</evidence>
<dbReference type="EMBL" id="CP017565">
    <property type="protein sequence ID" value="APA90524.1"/>
    <property type="molecule type" value="Genomic_DNA"/>
</dbReference>
<protein>
    <submittedName>
        <fullName evidence="2">Beta-lactamase family protein</fullName>
    </submittedName>
</protein>
<dbReference type="InterPro" id="IPR050789">
    <property type="entry name" value="Diverse_Enzym_Activities"/>
</dbReference>
<geneLocation type="plasmid" evidence="2 3">
    <name>pl2WSM5005</name>
</geneLocation>
<dbReference type="OrthoDB" id="8582986at2"/>
<sequence>MKPLNHLGKAITSADWLDVPTNRIAFRKIEDVLPIAEIDNGLSSQKNFEQRLIPSEFLNFEDSTGVFNIEKFLEDSYTDGFLILYSGKIAYEWYTPTQSSSDRHIVFSVTKSVVGSLVGVLIDQGKIDPSEFVPHYVPELRRTAFDQVRVQHLLDMTVSLDFTESYLDRSGAYARYRRSVGWGGSEVDSTHSGMHAFLTEIPLKNQPHGSSFDYLSPNSDVLGWVCERAANGSLAALLSSHIWQPLQAESSAYITVDRLGAPRAAGGFGCTLRDMARFGECMRNEGNIDGRQIIPASWIERTIQRTDSPTWKAGAMADWIPGGGYKNQWWLTNNENNAYFAAGIYGHWIYIDPTRGVVIVKQTSRPEGPATKEMFQYEVGLYGKLAARFR</sequence>
<dbReference type="PANTHER" id="PTHR43283:SF7">
    <property type="entry name" value="BETA-LACTAMASE-RELATED DOMAIN-CONTAINING PROTEIN"/>
    <property type="match status" value="1"/>
</dbReference>
<dbReference type="InterPro" id="IPR012338">
    <property type="entry name" value="Beta-lactam/transpept-like"/>
</dbReference>
<keyword evidence="2" id="KW-0614">Plasmid</keyword>
<evidence type="ECO:0000313" key="2">
    <source>
        <dbReference type="EMBL" id="APA90524.1"/>
    </source>
</evidence>
<dbReference type="Pfam" id="PF00144">
    <property type="entry name" value="Beta-lactamase"/>
    <property type="match status" value="1"/>
</dbReference>
<dbReference type="AlphaFoldDB" id="A0A1I9YWC8"/>
<reference evidence="2" key="1">
    <citation type="submission" date="2016-09" db="EMBL/GenBank/DDBJ databases">
        <title>The Complete Genome of Burkholderia sprentiae wsm5005.</title>
        <authorList>
            <person name="De Meyer S."/>
            <person name="Wang P."/>
            <person name="Terpolilli J."/>
        </authorList>
    </citation>
    <scope>NUCLEOTIDE SEQUENCE [LARGE SCALE GENOMIC DNA]</scope>
    <source>
        <strain evidence="2">WSM5005</strain>
        <plasmid evidence="2">pl2WSM5005</plasmid>
    </source>
</reference>
<accession>A0A1I9YWC8</accession>
<dbReference type="SUPFAM" id="SSF56601">
    <property type="entry name" value="beta-lactamase/transpeptidase-like"/>
    <property type="match status" value="1"/>
</dbReference>
<dbReference type="PANTHER" id="PTHR43283">
    <property type="entry name" value="BETA-LACTAMASE-RELATED"/>
    <property type="match status" value="1"/>
</dbReference>
<evidence type="ECO:0000313" key="3">
    <source>
        <dbReference type="Proteomes" id="UP000179860"/>
    </source>
</evidence>
<gene>
    <name evidence="2" type="ORF">BJG93_33735</name>
</gene>
<dbReference type="RefSeq" id="WP_071336769.1">
    <property type="nucleotide sequence ID" value="NZ_CP017565.2"/>
</dbReference>
<name>A0A1I9YWC8_9BURK</name>
<dbReference type="InterPro" id="IPR001466">
    <property type="entry name" value="Beta-lactam-related"/>
</dbReference>
<feature type="domain" description="Beta-lactamase-related" evidence="1">
    <location>
        <begin position="82"/>
        <end position="369"/>
    </location>
</feature>
<dbReference type="Proteomes" id="UP000179860">
    <property type="component" value="Plasmid pl2WSM5005"/>
</dbReference>
<keyword evidence="3" id="KW-1185">Reference proteome</keyword>
<organism evidence="2 3">
    <name type="scientific">Paraburkholderia sprentiae WSM5005</name>
    <dbReference type="NCBI Taxonomy" id="754502"/>
    <lineage>
        <taxon>Bacteria</taxon>
        <taxon>Pseudomonadati</taxon>
        <taxon>Pseudomonadota</taxon>
        <taxon>Betaproteobacteria</taxon>
        <taxon>Burkholderiales</taxon>
        <taxon>Burkholderiaceae</taxon>
        <taxon>Paraburkholderia</taxon>
    </lineage>
</organism>
<proteinExistence type="predicted"/>
<dbReference type="KEGG" id="pspw:BJG93_33735"/>
<dbReference type="Gene3D" id="3.40.710.10">
    <property type="entry name" value="DD-peptidase/beta-lactamase superfamily"/>
    <property type="match status" value="1"/>
</dbReference>